<dbReference type="AlphaFoldDB" id="L5K050"/>
<name>L5K050_PTEAL</name>
<feature type="region of interest" description="Disordered" evidence="1">
    <location>
        <begin position="175"/>
        <end position="200"/>
    </location>
</feature>
<accession>L5K050</accession>
<proteinExistence type="predicted"/>
<reference evidence="3" key="1">
    <citation type="journal article" date="2013" name="Science">
        <title>Comparative analysis of bat genomes provides insight into the evolution of flight and immunity.</title>
        <authorList>
            <person name="Zhang G."/>
            <person name="Cowled C."/>
            <person name="Shi Z."/>
            <person name="Huang Z."/>
            <person name="Bishop-Lilly K.A."/>
            <person name="Fang X."/>
            <person name="Wynne J.W."/>
            <person name="Xiong Z."/>
            <person name="Baker M.L."/>
            <person name="Zhao W."/>
            <person name="Tachedjian M."/>
            <person name="Zhu Y."/>
            <person name="Zhou P."/>
            <person name="Jiang X."/>
            <person name="Ng J."/>
            <person name="Yang L."/>
            <person name="Wu L."/>
            <person name="Xiao J."/>
            <person name="Feng Y."/>
            <person name="Chen Y."/>
            <person name="Sun X."/>
            <person name="Zhang Y."/>
            <person name="Marsh G.A."/>
            <person name="Crameri G."/>
            <person name="Broder C.C."/>
            <person name="Frey K.G."/>
            <person name="Wang L.F."/>
            <person name="Wang J."/>
        </authorList>
    </citation>
    <scope>NUCLEOTIDE SEQUENCE [LARGE SCALE GENOMIC DNA]</scope>
</reference>
<dbReference type="Proteomes" id="UP000010552">
    <property type="component" value="Unassembled WGS sequence"/>
</dbReference>
<dbReference type="InParanoid" id="L5K050"/>
<evidence type="ECO:0000313" key="2">
    <source>
        <dbReference type="EMBL" id="ELK05064.1"/>
    </source>
</evidence>
<gene>
    <name evidence="2" type="ORF">PAL_GLEAN10008089</name>
</gene>
<feature type="region of interest" description="Disordered" evidence="1">
    <location>
        <begin position="49"/>
        <end position="91"/>
    </location>
</feature>
<feature type="region of interest" description="Disordered" evidence="1">
    <location>
        <begin position="111"/>
        <end position="133"/>
    </location>
</feature>
<protein>
    <submittedName>
        <fullName evidence="2">Uncharacterized protein</fullName>
    </submittedName>
</protein>
<organism evidence="2 3">
    <name type="scientific">Pteropus alecto</name>
    <name type="common">Black flying fox</name>
    <dbReference type="NCBI Taxonomy" id="9402"/>
    <lineage>
        <taxon>Eukaryota</taxon>
        <taxon>Metazoa</taxon>
        <taxon>Chordata</taxon>
        <taxon>Craniata</taxon>
        <taxon>Vertebrata</taxon>
        <taxon>Euteleostomi</taxon>
        <taxon>Mammalia</taxon>
        <taxon>Eutheria</taxon>
        <taxon>Laurasiatheria</taxon>
        <taxon>Chiroptera</taxon>
        <taxon>Yinpterochiroptera</taxon>
        <taxon>Pteropodoidea</taxon>
        <taxon>Pteropodidae</taxon>
        <taxon>Pteropodinae</taxon>
        <taxon>Pteropus</taxon>
    </lineage>
</organism>
<sequence>MGRKVRAPSRVCASRACTSLLSVHESTFWDGVEENGALDALIPRTPMAAPAGTSQVAPHSAFRPPGLGGGRSSPPGTPEHTRSHCSRSSSPLSGTAALVWLRAYCRCPLQDQDGGPRAGHRTEEPGAPVEGPTRAPVWTGSCLCRRRGSPKPGCVTVGPPSATCGVGPGQPSLPVGPPPAKQDGRSAACTAAPAGQQNAVRTSLPEAGGAQVEMVTGAPAVRLQTAVEPGPEQDAHS</sequence>
<keyword evidence="3" id="KW-1185">Reference proteome</keyword>
<evidence type="ECO:0000313" key="3">
    <source>
        <dbReference type="Proteomes" id="UP000010552"/>
    </source>
</evidence>
<dbReference type="EMBL" id="KB031047">
    <property type="protein sequence ID" value="ELK05064.1"/>
    <property type="molecule type" value="Genomic_DNA"/>
</dbReference>
<evidence type="ECO:0000256" key="1">
    <source>
        <dbReference type="SAM" id="MobiDB-lite"/>
    </source>
</evidence>